<sequence length="316" mass="34406">MKQVFLNDLLPIFVLLVFGYIAGARNRFTEDNALAFNKLVLNYALPAALFISIVKTDRAMLFSDITLTLVSTLILLIGFAISFFSCLLLFKHSKQEASVAAMITGSPTVGVLGFAILDPVYGAGATTGIVVAIVAIIQHVIIIPFGIYLFHPADENGNKKHTNPVIAAIKEPIVIVPMIAIILVILGIKFPTVLDPSLNLIAYTKSGVAIFAAGITLSVYKLQLSKEVVYNTFLKLFVMPFLALLLGIMFNLQKEIIQMLVLISALPSSISGVIVGGRYQTYLKIGTSSLAFSILFFALAAPFWIMSSGYIIDWFY</sequence>
<evidence type="ECO:0000256" key="6">
    <source>
        <dbReference type="ARBA" id="ARBA00022989"/>
    </source>
</evidence>
<dbReference type="KEGG" id="emo:DM558_06740"/>
<dbReference type="GO" id="GO:0055085">
    <property type="term" value="P:transmembrane transport"/>
    <property type="evidence" value="ECO:0007669"/>
    <property type="project" value="InterPro"/>
</dbReference>
<dbReference type="EMBL" id="CP029822">
    <property type="protein sequence ID" value="AZS50489.1"/>
    <property type="molecule type" value="Genomic_DNA"/>
</dbReference>
<evidence type="ECO:0000256" key="7">
    <source>
        <dbReference type="ARBA" id="ARBA00023136"/>
    </source>
</evidence>
<name>A0A3Q9JIV3_9GAMM</name>
<keyword evidence="10" id="KW-1185">Reference proteome</keyword>
<feature type="transmembrane region" description="Helical" evidence="8">
    <location>
        <begin position="256"/>
        <end position="277"/>
    </location>
</feature>
<comment type="similarity">
    <text evidence="2">Belongs to the auxin efflux carrier (TC 2.A.69) family.</text>
</comment>
<dbReference type="Pfam" id="PF03547">
    <property type="entry name" value="Mem_trans"/>
    <property type="match status" value="1"/>
</dbReference>
<keyword evidence="3" id="KW-0813">Transport</keyword>
<dbReference type="RefSeq" id="WP_127162881.1">
    <property type="nucleotide sequence ID" value="NZ_CP029822.1"/>
</dbReference>
<keyword evidence="4" id="KW-1003">Cell membrane</keyword>
<evidence type="ECO:0000256" key="1">
    <source>
        <dbReference type="ARBA" id="ARBA00004651"/>
    </source>
</evidence>
<feature type="transmembrane region" description="Helical" evidence="8">
    <location>
        <begin position="97"/>
        <end position="117"/>
    </location>
</feature>
<feature type="transmembrane region" description="Helical" evidence="8">
    <location>
        <begin position="6"/>
        <end position="23"/>
    </location>
</feature>
<feature type="transmembrane region" description="Helical" evidence="8">
    <location>
        <begin position="65"/>
        <end position="90"/>
    </location>
</feature>
<keyword evidence="6 8" id="KW-1133">Transmembrane helix</keyword>
<gene>
    <name evidence="9" type="ORF">DM558_06740</name>
</gene>
<dbReference type="GO" id="GO:0005886">
    <property type="term" value="C:plasma membrane"/>
    <property type="evidence" value="ECO:0007669"/>
    <property type="project" value="UniProtKB-SubCell"/>
</dbReference>
<dbReference type="PANTHER" id="PTHR36838">
    <property type="entry name" value="AUXIN EFFLUX CARRIER FAMILY PROTEIN"/>
    <property type="match status" value="1"/>
</dbReference>
<dbReference type="InterPro" id="IPR004776">
    <property type="entry name" value="Mem_transp_PIN-like"/>
</dbReference>
<dbReference type="AlphaFoldDB" id="A0A3Q9JIV3"/>
<evidence type="ECO:0000256" key="5">
    <source>
        <dbReference type="ARBA" id="ARBA00022692"/>
    </source>
</evidence>
<keyword evidence="7 8" id="KW-0472">Membrane</keyword>
<feature type="transmembrane region" description="Helical" evidence="8">
    <location>
        <begin position="35"/>
        <end position="53"/>
    </location>
</feature>
<feature type="transmembrane region" description="Helical" evidence="8">
    <location>
        <begin position="200"/>
        <end position="220"/>
    </location>
</feature>
<dbReference type="Gene3D" id="1.20.1530.20">
    <property type="match status" value="1"/>
</dbReference>
<keyword evidence="5 8" id="KW-0812">Transmembrane</keyword>
<dbReference type="InterPro" id="IPR038770">
    <property type="entry name" value="Na+/solute_symporter_sf"/>
</dbReference>
<evidence type="ECO:0000256" key="8">
    <source>
        <dbReference type="SAM" id="Phobius"/>
    </source>
</evidence>
<evidence type="ECO:0000313" key="10">
    <source>
        <dbReference type="Proteomes" id="UP000273143"/>
    </source>
</evidence>
<comment type="subcellular location">
    <subcellularLocation>
        <location evidence="1">Cell membrane</location>
        <topology evidence="1">Multi-pass membrane protein</topology>
    </subcellularLocation>
</comment>
<proteinExistence type="inferred from homology"/>
<evidence type="ECO:0000313" key="9">
    <source>
        <dbReference type="EMBL" id="AZS50489.1"/>
    </source>
</evidence>
<protein>
    <submittedName>
        <fullName evidence="9">Permease</fullName>
    </submittedName>
</protein>
<feature type="transmembrane region" description="Helical" evidence="8">
    <location>
        <begin position="172"/>
        <end position="194"/>
    </location>
</feature>
<evidence type="ECO:0000256" key="2">
    <source>
        <dbReference type="ARBA" id="ARBA00010145"/>
    </source>
</evidence>
<reference evidence="10" key="1">
    <citation type="submission" date="2018-06" db="EMBL/GenBank/DDBJ databases">
        <title>Complete genome of Pseudomonas insecticola strain QZS01.</title>
        <authorList>
            <person name="Wang J."/>
            <person name="Su Q."/>
        </authorList>
    </citation>
    <scope>NUCLEOTIDE SEQUENCE [LARGE SCALE GENOMIC DNA]</scope>
    <source>
        <strain evidence="10">QZS01</strain>
    </source>
</reference>
<feature type="transmembrane region" description="Helical" evidence="8">
    <location>
        <begin position="129"/>
        <end position="151"/>
    </location>
</feature>
<dbReference type="Proteomes" id="UP000273143">
    <property type="component" value="Chromosome"/>
</dbReference>
<feature type="transmembrane region" description="Helical" evidence="8">
    <location>
        <begin position="289"/>
        <end position="312"/>
    </location>
</feature>
<organism evidence="9 10">
    <name type="scientific">Entomomonas moraniae</name>
    <dbReference type="NCBI Taxonomy" id="2213226"/>
    <lineage>
        <taxon>Bacteria</taxon>
        <taxon>Pseudomonadati</taxon>
        <taxon>Pseudomonadota</taxon>
        <taxon>Gammaproteobacteria</taxon>
        <taxon>Pseudomonadales</taxon>
        <taxon>Pseudomonadaceae</taxon>
        <taxon>Entomomonas</taxon>
    </lineage>
</organism>
<evidence type="ECO:0000256" key="3">
    <source>
        <dbReference type="ARBA" id="ARBA00022448"/>
    </source>
</evidence>
<dbReference type="PANTHER" id="PTHR36838:SF1">
    <property type="entry name" value="SLR1864 PROTEIN"/>
    <property type="match status" value="1"/>
</dbReference>
<evidence type="ECO:0000256" key="4">
    <source>
        <dbReference type="ARBA" id="ARBA00022475"/>
    </source>
</evidence>
<feature type="transmembrane region" description="Helical" evidence="8">
    <location>
        <begin position="232"/>
        <end position="250"/>
    </location>
</feature>
<accession>A0A3Q9JIV3</accession>